<feature type="coiled-coil region" evidence="1">
    <location>
        <begin position="199"/>
        <end position="296"/>
    </location>
</feature>
<dbReference type="GO" id="GO:0005813">
    <property type="term" value="C:centrosome"/>
    <property type="evidence" value="ECO:0007669"/>
    <property type="project" value="TreeGrafter"/>
</dbReference>
<reference evidence="3" key="2">
    <citation type="journal article" date="2021" name="Genome Biol. Evol.">
        <title>Developing a high-quality reference genome for a parasitic bivalve with doubly uniparental inheritance (Bivalvia: Unionida).</title>
        <authorList>
            <person name="Smith C.H."/>
        </authorList>
    </citation>
    <scope>NUCLEOTIDE SEQUENCE</scope>
    <source>
        <strain evidence="3">CHS0354</strain>
        <tissue evidence="3">Mantle</tissue>
    </source>
</reference>
<accession>A0AAE0T9Q7</accession>
<feature type="region of interest" description="Disordered" evidence="2">
    <location>
        <begin position="1"/>
        <end position="33"/>
    </location>
</feature>
<dbReference type="AlphaFoldDB" id="A0AAE0T9Q7"/>
<feature type="coiled-coil region" evidence="1">
    <location>
        <begin position="137"/>
        <end position="164"/>
    </location>
</feature>
<dbReference type="PANTHER" id="PTHR18957:SF0">
    <property type="entry name" value="CENTLEIN"/>
    <property type="match status" value="1"/>
</dbReference>
<dbReference type="InterPro" id="IPR038810">
    <property type="entry name" value="CNTLN"/>
</dbReference>
<dbReference type="EMBL" id="JAEAOA010001492">
    <property type="protein sequence ID" value="KAK3606018.1"/>
    <property type="molecule type" value="Genomic_DNA"/>
</dbReference>
<feature type="compositionally biased region" description="Low complexity" evidence="2">
    <location>
        <begin position="507"/>
        <end position="520"/>
    </location>
</feature>
<gene>
    <name evidence="3" type="ORF">CHS0354_025056</name>
</gene>
<evidence type="ECO:0000313" key="3">
    <source>
        <dbReference type="EMBL" id="KAK3606018.1"/>
    </source>
</evidence>
<evidence type="ECO:0000313" key="4">
    <source>
        <dbReference type="Proteomes" id="UP001195483"/>
    </source>
</evidence>
<comment type="caution">
    <text evidence="3">The sequence shown here is derived from an EMBL/GenBank/DDBJ whole genome shotgun (WGS) entry which is preliminary data.</text>
</comment>
<name>A0AAE0T9Q7_9BIVA</name>
<organism evidence="3 4">
    <name type="scientific">Potamilus streckersoni</name>
    <dbReference type="NCBI Taxonomy" id="2493646"/>
    <lineage>
        <taxon>Eukaryota</taxon>
        <taxon>Metazoa</taxon>
        <taxon>Spiralia</taxon>
        <taxon>Lophotrochozoa</taxon>
        <taxon>Mollusca</taxon>
        <taxon>Bivalvia</taxon>
        <taxon>Autobranchia</taxon>
        <taxon>Heteroconchia</taxon>
        <taxon>Palaeoheterodonta</taxon>
        <taxon>Unionida</taxon>
        <taxon>Unionoidea</taxon>
        <taxon>Unionidae</taxon>
        <taxon>Ambleminae</taxon>
        <taxon>Lampsilini</taxon>
        <taxon>Potamilus</taxon>
    </lineage>
</organism>
<protein>
    <submittedName>
        <fullName evidence="3">Uncharacterized protein</fullName>
    </submittedName>
</protein>
<feature type="region of interest" description="Disordered" evidence="2">
    <location>
        <begin position="503"/>
        <end position="549"/>
    </location>
</feature>
<dbReference type="GO" id="GO:0010457">
    <property type="term" value="P:centriole-centriole cohesion"/>
    <property type="evidence" value="ECO:0007669"/>
    <property type="project" value="TreeGrafter"/>
</dbReference>
<evidence type="ECO:0000256" key="1">
    <source>
        <dbReference type="SAM" id="Coils"/>
    </source>
</evidence>
<dbReference type="PANTHER" id="PTHR18957">
    <property type="entry name" value="CENTLEIN"/>
    <property type="match status" value="1"/>
</dbReference>
<evidence type="ECO:0000256" key="2">
    <source>
        <dbReference type="SAM" id="MobiDB-lite"/>
    </source>
</evidence>
<dbReference type="GO" id="GO:0005814">
    <property type="term" value="C:centriole"/>
    <property type="evidence" value="ECO:0007669"/>
    <property type="project" value="TreeGrafter"/>
</dbReference>
<reference evidence="3" key="3">
    <citation type="submission" date="2023-05" db="EMBL/GenBank/DDBJ databases">
        <authorList>
            <person name="Smith C.H."/>
        </authorList>
    </citation>
    <scope>NUCLEOTIDE SEQUENCE</scope>
    <source>
        <strain evidence="3">CHS0354</strain>
        <tissue evidence="3">Mantle</tissue>
    </source>
</reference>
<dbReference type="Proteomes" id="UP001195483">
    <property type="component" value="Unassembled WGS sequence"/>
</dbReference>
<reference evidence="3" key="1">
    <citation type="journal article" date="2021" name="Genome Biol. Evol.">
        <title>A High-Quality Reference Genome for a Parasitic Bivalve with Doubly Uniparental Inheritance (Bivalvia: Unionida).</title>
        <authorList>
            <person name="Smith C.H."/>
        </authorList>
    </citation>
    <scope>NUCLEOTIDE SEQUENCE</scope>
    <source>
        <strain evidence="3">CHS0354</strain>
    </source>
</reference>
<sequence>MRDIGTSPMTSPIKEKSPAPSARRRISSSPSQASRQLKALKQRIGYLQQQVITLRDSRSAALKSLEEHKAANAQLQSDLNLANQRLRVSKQSFQDLFLAISEFLFGTCCQSSNELLIEQKYGFHSNHMKIIILLISHQKLNMEIEKIQKERLDLESKLAMKNEVSVTHGSDQHTEQDWKIMETRLKVSANEFSRQTSLVRQLKQDNEVSQEQVKTLQEKVSRLERDNNQKRTLLEDQRTRLRLAQDNAKSDANSLEERETKVKLLQDNIEKMKVQIESYKKRLGAVTREKRDYEERFLKLTADIEKKEFSDHLSSIHPHIQFTSKQEENGKLPLLEMCKHSHQLMECQNKKMELESSLTELEKTAQQQLKGLAHHSEVAIDTAQQKLAEAHAKIHMHQMFIKALGQEVLRKLHKARSVAREMQKSKEKTVDVSKGNNSLQRAQNLAKNILNLSQSDLEDIMSADGEASKPEPGIETEKRHDKKWTKKCERLISSKEIGKVRFRKSRTFSISSGRRSSKSSGDPGPVHHSQALGMQPETHQEQFAIPKAL</sequence>
<keyword evidence="1" id="KW-0175">Coiled coil</keyword>
<keyword evidence="4" id="KW-1185">Reference proteome</keyword>
<feature type="region of interest" description="Disordered" evidence="2">
    <location>
        <begin position="463"/>
        <end position="482"/>
    </location>
</feature>
<proteinExistence type="predicted"/>